<keyword evidence="1" id="KW-0677">Repeat</keyword>
<dbReference type="InterPro" id="IPR052201">
    <property type="entry name" value="LRR-containing_regulator"/>
</dbReference>
<evidence type="ECO:0000256" key="1">
    <source>
        <dbReference type="ARBA" id="ARBA00022737"/>
    </source>
</evidence>
<dbReference type="AlphaFoldDB" id="K0S6F3"/>
<sequence>MSSSSREESETKDKKTEKPPKPELRKWWSGWYDDGGEIVNPDQFCFSESDRSNMFRVFPDDSGGDFVTQLAYATCRALEKLQESLLDGCVAIRTKDMGHVVDISRIPFHPDLLPFFQYWVRKIKRGIRRSVGMEEFRVEGIHFPQGGFLKEELFPALGKHEGLRELELSNCLSIEDCTAVAAFIADDKHLHSLNLSENIFDLDAITALTRSIKDHPLLCDVDLSGCNLAGGDANALSRLLFACKDCDVLKLGHISFTPECIETIARFLGKKICVTKFSLTDVKISEEDGRLLTHSLRKNRSLESFDLNYTHGIGLPAVVDEHGQTFRLTSLNLCFNRLPVEGAGAMAKFISSNATLKKLLLAGNGLRSASAKILLPAVVQNKTLQVLDLSSNPINDASAPAFIDLLRRNSTLTWLDISNTGLKIQTGGRLSWRTWEIKPVVLRGGSSIISQALFDTTSLETIANSNHSCEVNFADVNLGASQCETIRKINSFENKGQAIRYKVVLAWQLNKGLYNMRDFVGVPLELMPRLMEMIQLEIGYNGFGEGVVSDTNKKRGAWDQLTKTRSSPAGVRLDRLYEILRGWNTQLLFERGSAVTEVKTESEIKHEEKVRAERQKKRRKRRRLNYSDDEYDEDYKPNSYLKQSIRRGDHLPCSKEGDDNKTMHESEGADVPVQE</sequence>
<reference evidence="3 4" key="1">
    <citation type="journal article" date="2012" name="Genome Biol.">
        <title>Genome and low-iron response of an oceanic diatom adapted to chronic iron limitation.</title>
        <authorList>
            <person name="Lommer M."/>
            <person name="Specht M."/>
            <person name="Roy A.S."/>
            <person name="Kraemer L."/>
            <person name="Andreson R."/>
            <person name="Gutowska M.A."/>
            <person name="Wolf J."/>
            <person name="Bergner S.V."/>
            <person name="Schilhabel M.B."/>
            <person name="Klostermeier U.C."/>
            <person name="Beiko R.G."/>
            <person name="Rosenstiel P."/>
            <person name="Hippler M."/>
            <person name="Laroche J."/>
        </authorList>
    </citation>
    <scope>NUCLEOTIDE SEQUENCE [LARGE SCALE GENOMIC DNA]</scope>
    <source>
        <strain evidence="3 4">CCMP1005</strain>
    </source>
</reference>
<comment type="caution">
    <text evidence="3">The sequence shown here is derived from an EMBL/GenBank/DDBJ whole genome shotgun (WGS) entry which is preliminary data.</text>
</comment>
<dbReference type="Pfam" id="PF13516">
    <property type="entry name" value="LRR_6"/>
    <property type="match status" value="1"/>
</dbReference>
<dbReference type="eggNOG" id="KOG4308">
    <property type="taxonomic scope" value="Eukaryota"/>
</dbReference>
<dbReference type="OrthoDB" id="188902at2759"/>
<dbReference type="Proteomes" id="UP000266841">
    <property type="component" value="Unassembled WGS sequence"/>
</dbReference>
<dbReference type="InterPro" id="IPR032675">
    <property type="entry name" value="LRR_dom_sf"/>
</dbReference>
<dbReference type="InterPro" id="IPR001611">
    <property type="entry name" value="Leu-rich_rpt"/>
</dbReference>
<feature type="compositionally biased region" description="Basic and acidic residues" evidence="2">
    <location>
        <begin position="646"/>
        <end position="667"/>
    </location>
</feature>
<keyword evidence="4" id="KW-1185">Reference proteome</keyword>
<evidence type="ECO:0000313" key="3">
    <source>
        <dbReference type="EMBL" id="EJK56486.1"/>
    </source>
</evidence>
<name>K0S6F3_THAOC</name>
<dbReference type="PANTHER" id="PTHR24111">
    <property type="entry name" value="LEUCINE-RICH REPEAT-CONTAINING PROTEIN 34"/>
    <property type="match status" value="1"/>
</dbReference>
<organism evidence="3 4">
    <name type="scientific">Thalassiosira oceanica</name>
    <name type="common">Marine diatom</name>
    <dbReference type="NCBI Taxonomy" id="159749"/>
    <lineage>
        <taxon>Eukaryota</taxon>
        <taxon>Sar</taxon>
        <taxon>Stramenopiles</taxon>
        <taxon>Ochrophyta</taxon>
        <taxon>Bacillariophyta</taxon>
        <taxon>Coscinodiscophyceae</taxon>
        <taxon>Thalassiosirophycidae</taxon>
        <taxon>Thalassiosirales</taxon>
        <taxon>Thalassiosiraceae</taxon>
        <taxon>Thalassiosira</taxon>
    </lineage>
</organism>
<accession>K0S6F3</accession>
<protein>
    <submittedName>
        <fullName evidence="3">Uncharacterized protein</fullName>
    </submittedName>
</protein>
<feature type="compositionally biased region" description="Basic residues" evidence="2">
    <location>
        <begin position="614"/>
        <end position="624"/>
    </location>
</feature>
<dbReference type="Gene3D" id="3.80.10.10">
    <property type="entry name" value="Ribonuclease Inhibitor"/>
    <property type="match status" value="3"/>
</dbReference>
<evidence type="ECO:0000313" key="4">
    <source>
        <dbReference type="Proteomes" id="UP000266841"/>
    </source>
</evidence>
<dbReference type="OMA" id="ITITEFY"/>
<dbReference type="SUPFAM" id="SSF52047">
    <property type="entry name" value="RNI-like"/>
    <property type="match status" value="1"/>
</dbReference>
<feature type="region of interest" description="Disordered" evidence="2">
    <location>
        <begin position="609"/>
        <end position="675"/>
    </location>
</feature>
<gene>
    <name evidence="3" type="ORF">THAOC_23615</name>
</gene>
<dbReference type="EMBL" id="AGNL01031280">
    <property type="protein sequence ID" value="EJK56486.1"/>
    <property type="molecule type" value="Genomic_DNA"/>
</dbReference>
<evidence type="ECO:0000256" key="2">
    <source>
        <dbReference type="SAM" id="MobiDB-lite"/>
    </source>
</evidence>
<dbReference type="SMART" id="SM00368">
    <property type="entry name" value="LRR_RI"/>
    <property type="match status" value="5"/>
</dbReference>
<proteinExistence type="predicted"/>
<feature type="region of interest" description="Disordered" evidence="2">
    <location>
        <begin position="1"/>
        <end position="24"/>
    </location>
</feature>
<dbReference type="PANTHER" id="PTHR24111:SF0">
    <property type="entry name" value="LEUCINE-RICH REPEAT-CONTAINING PROTEIN"/>
    <property type="match status" value="1"/>
</dbReference>